<gene>
    <name evidence="9" type="primary">Mms19</name>
    <name evidence="9" type="ORF">GTO96_0001635</name>
</gene>
<feature type="compositionally biased region" description="Basic residues" evidence="6">
    <location>
        <begin position="1"/>
        <end position="35"/>
    </location>
</feature>
<accession>A0A8X7X3Y7</accession>
<evidence type="ECO:0000256" key="1">
    <source>
        <dbReference type="ARBA" id="ARBA00004123"/>
    </source>
</evidence>
<organism evidence="9 10">
    <name type="scientific">Polypterus senegalus</name>
    <name type="common">Senegal bichir</name>
    <dbReference type="NCBI Taxonomy" id="55291"/>
    <lineage>
        <taxon>Eukaryota</taxon>
        <taxon>Metazoa</taxon>
        <taxon>Chordata</taxon>
        <taxon>Craniata</taxon>
        <taxon>Vertebrata</taxon>
        <taxon>Euteleostomi</taxon>
        <taxon>Actinopterygii</taxon>
        <taxon>Polypteriformes</taxon>
        <taxon>Polypteridae</taxon>
        <taxon>Polypterus</taxon>
    </lineage>
</organism>
<evidence type="ECO:0000256" key="3">
    <source>
        <dbReference type="ARBA" id="ARBA00022737"/>
    </source>
</evidence>
<feature type="domain" description="MMS19 N-terminal" evidence="8">
    <location>
        <begin position="69"/>
        <end position="215"/>
    </location>
</feature>
<keyword evidence="4 5" id="KW-0539">Nucleus</keyword>
<dbReference type="GO" id="GO:0005634">
    <property type="term" value="C:nucleus"/>
    <property type="evidence" value="ECO:0007669"/>
    <property type="project" value="UniProtKB-SubCell"/>
</dbReference>
<dbReference type="InterPro" id="IPR029240">
    <property type="entry name" value="MMS19_N"/>
</dbReference>
<evidence type="ECO:0000256" key="2">
    <source>
        <dbReference type="ARBA" id="ARBA00009340"/>
    </source>
</evidence>
<dbReference type="InterPro" id="IPR011989">
    <property type="entry name" value="ARM-like"/>
</dbReference>
<proteinExistence type="inferred from homology"/>
<keyword evidence="10" id="KW-1185">Reference proteome</keyword>
<dbReference type="EMBL" id="JAATIS010004040">
    <property type="protein sequence ID" value="KAG2462018.1"/>
    <property type="molecule type" value="Genomic_DNA"/>
</dbReference>
<dbReference type="SUPFAM" id="SSF48371">
    <property type="entry name" value="ARM repeat"/>
    <property type="match status" value="1"/>
</dbReference>
<protein>
    <recommendedName>
        <fullName evidence="5">MMS19 nucleotide excision repair protein</fullName>
    </recommendedName>
</protein>
<evidence type="ECO:0000256" key="6">
    <source>
        <dbReference type="SAM" id="MobiDB-lite"/>
    </source>
</evidence>
<dbReference type="GO" id="GO:0016226">
    <property type="term" value="P:iron-sulfur cluster assembly"/>
    <property type="evidence" value="ECO:0007669"/>
    <property type="project" value="UniProtKB-UniRule"/>
</dbReference>
<feature type="non-terminal residue" evidence="9">
    <location>
        <position position="1"/>
    </location>
</feature>
<comment type="function">
    <text evidence="5">Key component of the cytosolic iron-sulfur protein assembly (CIA) complex, a multiprotein complex that mediates the incorporation of iron-sulfur cluster into apoproteins specifically involved in DNA metabolism and genomic integrity. In the CIA complex, MMS19 acts as an adapter between early-acting CIA components and a subset of cellular target iron-sulfur proteins.</text>
</comment>
<reference evidence="9 10" key="1">
    <citation type="journal article" date="2021" name="Cell">
        <title>Tracing the genetic footprints of vertebrate landing in non-teleost ray-finned fishes.</title>
        <authorList>
            <person name="Bi X."/>
            <person name="Wang K."/>
            <person name="Yang L."/>
            <person name="Pan H."/>
            <person name="Jiang H."/>
            <person name="Wei Q."/>
            <person name="Fang M."/>
            <person name="Yu H."/>
            <person name="Zhu C."/>
            <person name="Cai Y."/>
            <person name="He Y."/>
            <person name="Gan X."/>
            <person name="Zeng H."/>
            <person name="Yu D."/>
            <person name="Zhu Y."/>
            <person name="Jiang H."/>
            <person name="Qiu Q."/>
            <person name="Yang H."/>
            <person name="Zhang Y.E."/>
            <person name="Wang W."/>
            <person name="Zhu M."/>
            <person name="He S."/>
            <person name="Zhang G."/>
        </authorList>
    </citation>
    <scope>NUCLEOTIDE SEQUENCE [LARGE SCALE GENOMIC DNA]</scope>
    <source>
        <strain evidence="9">Bchr_013</strain>
    </source>
</reference>
<dbReference type="GO" id="GO:0071817">
    <property type="term" value="C:MMXD complex"/>
    <property type="evidence" value="ECO:0007669"/>
    <property type="project" value="TreeGrafter"/>
</dbReference>
<comment type="subcellular location">
    <subcellularLocation>
        <location evidence="5">Cytoplasm</location>
        <location evidence="5">Cytoskeleton</location>
        <location evidence="5">Spindle</location>
    </subcellularLocation>
    <subcellularLocation>
        <location evidence="1 5">Nucleus</location>
    </subcellularLocation>
</comment>
<evidence type="ECO:0000259" key="8">
    <source>
        <dbReference type="Pfam" id="PF14500"/>
    </source>
</evidence>
<sequence length="523" mass="57594">MNSQRRRGGRWPRKQRGWTPHGVHHPHRPPHRNRRSGSIPDRLRKDGDKESVATVRVDVHPGSLAEGPELKGLGANFVFGFIQAVDGEKDPRNLLLSFQIAQNIINRKYELGTFTEELFEVTSCYFPIDFNPPPNDPHGITQKDLVLSLRAVLSGTPQFAEFLLPLLIEKLDSDIQSAKLDALQTLTACVASYGHKELKEFLPSLWSSIRREVFQTASEKVESAGLSALHGLTACLSRSVLTCDSEDSLETFLNLIVKDCQHHLCEPDLKLVWPSAKLLQAAASSSFRASCTISRVVVPLLLEQYNNHVQSTQRRTLLEVLQKFIHSAKRSPVEEGGESSLAEYRQSLCSVVFCALSDSSSALQTSGLRTLMAIGNHPGLLFGTDIELAVDHLSKFILEDVDHETRLAAQTASQILMLFLVGDATFLPENNVPQNVNLLKLLCLLVDPSLGTLAADGFALLMNDPPDVLNKACHADVRMMYRQRFFTETAPKLVQGFNSSPKANSSPISASTLLANSTGGGRC</sequence>
<dbReference type="GO" id="GO:0006281">
    <property type="term" value="P:DNA repair"/>
    <property type="evidence" value="ECO:0007669"/>
    <property type="project" value="UniProtKB-UniRule"/>
</dbReference>
<keyword evidence="5" id="KW-0234">DNA repair</keyword>
<keyword evidence="5" id="KW-0963">Cytoplasm</keyword>
<evidence type="ECO:0000256" key="5">
    <source>
        <dbReference type="RuleBase" id="RU367072"/>
    </source>
</evidence>
<comment type="subunit">
    <text evidence="5">Component of the CIA complex.</text>
</comment>
<evidence type="ECO:0000313" key="10">
    <source>
        <dbReference type="Proteomes" id="UP000886611"/>
    </source>
</evidence>
<dbReference type="AlphaFoldDB" id="A0A8X7X3Y7"/>
<feature type="compositionally biased region" description="Basic and acidic residues" evidence="6">
    <location>
        <begin position="41"/>
        <end position="51"/>
    </location>
</feature>
<dbReference type="Proteomes" id="UP000886611">
    <property type="component" value="Unassembled WGS sequence"/>
</dbReference>
<dbReference type="GO" id="GO:0051604">
    <property type="term" value="P:protein maturation"/>
    <property type="evidence" value="ECO:0007669"/>
    <property type="project" value="UniProtKB-UniRule"/>
</dbReference>
<evidence type="ECO:0000313" key="9">
    <source>
        <dbReference type="EMBL" id="KAG2462018.1"/>
    </source>
</evidence>
<keyword evidence="5" id="KW-0227">DNA damage</keyword>
<dbReference type="PANTHER" id="PTHR12891:SF0">
    <property type="entry name" value="MMS19 NUCLEOTIDE EXCISION REPAIR PROTEIN HOMOLOG"/>
    <property type="match status" value="1"/>
</dbReference>
<keyword evidence="5" id="KW-0206">Cytoskeleton</keyword>
<dbReference type="InterPro" id="IPR024687">
    <property type="entry name" value="MMS19_C"/>
</dbReference>
<feature type="region of interest" description="Disordered" evidence="6">
    <location>
        <begin position="1"/>
        <end position="51"/>
    </location>
</feature>
<keyword evidence="3" id="KW-0677">Repeat</keyword>
<dbReference type="GO" id="GO:0097361">
    <property type="term" value="C:cytosolic [4Fe-4S] assembly targeting complex"/>
    <property type="evidence" value="ECO:0007669"/>
    <property type="project" value="UniProtKB-UniRule"/>
</dbReference>
<feature type="non-terminal residue" evidence="9">
    <location>
        <position position="523"/>
    </location>
</feature>
<comment type="similarity">
    <text evidence="2 5">Belongs to the MET18/MMS19 family.</text>
</comment>
<comment type="caution">
    <text evidence="9">The sequence shown here is derived from an EMBL/GenBank/DDBJ whole genome shotgun (WGS) entry which is preliminary data.</text>
</comment>
<name>A0A8X7X3Y7_POLSE</name>
<dbReference type="PANTHER" id="PTHR12891">
    <property type="entry name" value="DNA REPAIR/TRANSCRIPTION PROTEIN MET18/MMS19"/>
    <property type="match status" value="1"/>
</dbReference>
<evidence type="ECO:0000259" key="7">
    <source>
        <dbReference type="Pfam" id="PF12460"/>
    </source>
</evidence>
<feature type="compositionally biased region" description="Polar residues" evidence="6">
    <location>
        <begin position="497"/>
        <end position="517"/>
    </location>
</feature>
<dbReference type="Pfam" id="PF14500">
    <property type="entry name" value="MMS19_N"/>
    <property type="match status" value="1"/>
</dbReference>
<feature type="domain" description="MMS19 C-terminal" evidence="7">
    <location>
        <begin position="292"/>
        <end position="504"/>
    </location>
</feature>
<dbReference type="Pfam" id="PF12460">
    <property type="entry name" value="MMS19_C"/>
    <property type="match status" value="1"/>
</dbReference>
<dbReference type="InterPro" id="IPR016024">
    <property type="entry name" value="ARM-type_fold"/>
</dbReference>
<dbReference type="InterPro" id="IPR039920">
    <property type="entry name" value="MMS19"/>
</dbReference>
<feature type="region of interest" description="Disordered" evidence="6">
    <location>
        <begin position="497"/>
        <end position="523"/>
    </location>
</feature>
<evidence type="ECO:0000256" key="4">
    <source>
        <dbReference type="ARBA" id="ARBA00023242"/>
    </source>
</evidence>
<dbReference type="Gene3D" id="1.25.10.10">
    <property type="entry name" value="Leucine-rich Repeat Variant"/>
    <property type="match status" value="1"/>
</dbReference>